<evidence type="ECO:0000313" key="3">
    <source>
        <dbReference type="EMBL" id="KAI6659550.1"/>
    </source>
</evidence>
<keyword evidence="1" id="KW-1133">Transmembrane helix</keyword>
<keyword evidence="1" id="KW-0472">Membrane</keyword>
<dbReference type="AlphaFoldDB" id="A0AAV7KF80"/>
<accession>A0AAV7KF80</accession>
<evidence type="ECO:0000256" key="1">
    <source>
        <dbReference type="SAM" id="Phobius"/>
    </source>
</evidence>
<keyword evidence="4" id="KW-1185">Reference proteome</keyword>
<evidence type="ECO:0000313" key="4">
    <source>
        <dbReference type="Proteomes" id="UP001165289"/>
    </source>
</evidence>
<protein>
    <submittedName>
        <fullName evidence="2">Uncharacterized protein</fullName>
    </submittedName>
</protein>
<feature type="transmembrane region" description="Helical" evidence="1">
    <location>
        <begin position="31"/>
        <end position="53"/>
    </location>
</feature>
<gene>
    <name evidence="2" type="ORF">LOD99_14450</name>
    <name evidence="3" type="ORF">LOD99_14473</name>
</gene>
<evidence type="ECO:0000313" key="2">
    <source>
        <dbReference type="EMBL" id="KAI6659525.1"/>
    </source>
</evidence>
<dbReference type="Proteomes" id="UP001165289">
    <property type="component" value="Unassembled WGS sequence"/>
</dbReference>
<organism evidence="2 4">
    <name type="scientific">Oopsacas minuta</name>
    <dbReference type="NCBI Taxonomy" id="111878"/>
    <lineage>
        <taxon>Eukaryota</taxon>
        <taxon>Metazoa</taxon>
        <taxon>Porifera</taxon>
        <taxon>Hexactinellida</taxon>
        <taxon>Hexasterophora</taxon>
        <taxon>Lyssacinosida</taxon>
        <taxon>Leucopsacidae</taxon>
        <taxon>Oopsacas</taxon>
    </lineage>
</organism>
<reference evidence="2 4" key="2">
    <citation type="journal article" date="2023" name="BMC Biol.">
        <title>The compact genome of the sponge Oopsacas minuta (Hexactinellida) is lacking key metazoan core genes.</title>
        <authorList>
            <person name="Santini S."/>
            <person name="Schenkelaars Q."/>
            <person name="Jourda C."/>
            <person name="Duchesne M."/>
            <person name="Belahbib H."/>
            <person name="Rocher C."/>
            <person name="Selva M."/>
            <person name="Riesgo A."/>
            <person name="Vervoort M."/>
            <person name="Leys S.P."/>
            <person name="Kodjabachian L."/>
            <person name="Le Bivic A."/>
            <person name="Borchiellini C."/>
            <person name="Claverie J.M."/>
            <person name="Renard E."/>
        </authorList>
    </citation>
    <scope>NUCLEOTIDE SEQUENCE [LARGE SCALE GENOMIC DNA]</scope>
    <source>
        <strain evidence="2">SPO-2</strain>
    </source>
</reference>
<reference evidence="2" key="1">
    <citation type="submission" date="2022-02" db="EMBL/GenBank/DDBJ databases">
        <authorList>
            <person name="Santini S."/>
            <person name="Jourda C."/>
            <person name="Belahbib H."/>
            <person name="Rocher C."/>
            <person name="Selva M."/>
            <person name="Borchiellini C."/>
            <person name="Renard E."/>
        </authorList>
    </citation>
    <scope>NUCLEOTIDE SEQUENCE</scope>
    <source>
        <strain evidence="2">SPO-2</strain>
    </source>
</reference>
<sequence length="102" mass="11243">MIALELWRAKIGLFNSKRIMFFFSQHFQLEIASGIALLACVISMLLVIGCVELNPGPKGDGNKNDDSLFVNTVPKNFDFVQPSSSIAQFTATDSNFAYIPPN</sequence>
<keyword evidence="1" id="KW-0812">Transmembrane</keyword>
<dbReference type="EMBL" id="JAKMXF010000055">
    <property type="protein sequence ID" value="KAI6659525.1"/>
    <property type="molecule type" value="Genomic_DNA"/>
</dbReference>
<comment type="caution">
    <text evidence="2">The sequence shown here is derived from an EMBL/GenBank/DDBJ whole genome shotgun (WGS) entry which is preliminary data.</text>
</comment>
<name>A0AAV7KF80_9METZ</name>
<proteinExistence type="predicted"/>
<dbReference type="EMBL" id="JAKMXF010000055">
    <property type="protein sequence ID" value="KAI6659550.1"/>
    <property type="molecule type" value="Genomic_DNA"/>
</dbReference>